<dbReference type="FunFam" id="3.40.390.10:FF:000014">
    <property type="entry name" value="disintegrin and metalloproteinase domain-containing protein 11"/>
    <property type="match status" value="1"/>
</dbReference>
<dbReference type="CDD" id="cd04269">
    <property type="entry name" value="ZnMc_adamalysin_II_like"/>
    <property type="match status" value="1"/>
</dbReference>
<keyword evidence="5" id="KW-0472">Membrane</keyword>
<name>A0A9J7XXX3_CYPCA</name>
<dbReference type="Ensembl" id="ENSCCRT00000162624.1">
    <property type="protein sequence ID" value="ENSCCRP00000111408.1"/>
    <property type="gene ID" value="ENSCCRG00000037787.2"/>
</dbReference>
<dbReference type="Pfam" id="PF01421">
    <property type="entry name" value="Reprolysin"/>
    <property type="match status" value="1"/>
</dbReference>
<evidence type="ECO:0000256" key="3">
    <source>
        <dbReference type="ARBA" id="ARBA00022729"/>
    </source>
</evidence>
<keyword evidence="7" id="KW-0325">Glycoprotein</keyword>
<feature type="domain" description="Peptidase M12B" evidence="10">
    <location>
        <begin position="80"/>
        <end position="255"/>
    </location>
</feature>
<dbReference type="PANTHER" id="PTHR11905">
    <property type="entry name" value="ADAM A DISINTEGRIN AND METALLOPROTEASE DOMAIN"/>
    <property type="match status" value="1"/>
</dbReference>
<evidence type="ECO:0000256" key="5">
    <source>
        <dbReference type="ARBA" id="ARBA00023136"/>
    </source>
</evidence>
<evidence type="ECO:0000256" key="1">
    <source>
        <dbReference type="ARBA" id="ARBA00004479"/>
    </source>
</evidence>
<dbReference type="PROSITE" id="PS50215">
    <property type="entry name" value="ADAM_MEPRO"/>
    <property type="match status" value="1"/>
</dbReference>
<reference evidence="11" key="1">
    <citation type="submission" date="2025-08" db="UniProtKB">
        <authorList>
            <consortium name="Ensembl"/>
        </authorList>
    </citation>
    <scope>IDENTIFICATION</scope>
</reference>
<accession>A0A9J7XXX3</accession>
<dbReference type="GeneTree" id="ENSGT00940000156889"/>
<dbReference type="InterPro" id="IPR001590">
    <property type="entry name" value="Peptidase_M12B"/>
</dbReference>
<protein>
    <submittedName>
        <fullName evidence="11">ADAM metallopeptidase domain 22</fullName>
    </submittedName>
</protein>
<evidence type="ECO:0000256" key="6">
    <source>
        <dbReference type="ARBA" id="ARBA00023157"/>
    </source>
</evidence>
<dbReference type="InterPro" id="IPR034027">
    <property type="entry name" value="Reprolysin_adamalysin"/>
</dbReference>
<dbReference type="Gene3D" id="3.40.390.10">
    <property type="entry name" value="Collagenase (Catalytic Domain)"/>
    <property type="match status" value="1"/>
</dbReference>
<evidence type="ECO:0000256" key="7">
    <source>
        <dbReference type="ARBA" id="ARBA00023180"/>
    </source>
</evidence>
<proteinExistence type="predicted"/>
<dbReference type="AlphaFoldDB" id="A0A9J7XXX3"/>
<dbReference type="GO" id="GO:0006508">
    <property type="term" value="P:proteolysis"/>
    <property type="evidence" value="ECO:0007669"/>
    <property type="project" value="InterPro"/>
</dbReference>
<keyword evidence="2" id="KW-0812">Transmembrane</keyword>
<evidence type="ECO:0000313" key="11">
    <source>
        <dbReference type="Ensembl" id="ENSCCRP00000111408.1"/>
    </source>
</evidence>
<keyword evidence="6" id="KW-1015">Disulfide bond</keyword>
<dbReference type="SUPFAM" id="SSF55486">
    <property type="entry name" value="Metalloproteases ('zincins'), catalytic domain"/>
    <property type="match status" value="1"/>
</dbReference>
<evidence type="ECO:0000256" key="9">
    <source>
        <dbReference type="SAM" id="MobiDB-lite"/>
    </source>
</evidence>
<dbReference type="Proteomes" id="UP001108240">
    <property type="component" value="Unplaced"/>
</dbReference>
<evidence type="ECO:0000313" key="12">
    <source>
        <dbReference type="Proteomes" id="UP001108240"/>
    </source>
</evidence>
<evidence type="ECO:0000256" key="4">
    <source>
        <dbReference type="ARBA" id="ARBA00022989"/>
    </source>
</evidence>
<dbReference type="GO" id="GO:0004222">
    <property type="term" value="F:metalloendopeptidase activity"/>
    <property type="evidence" value="ECO:0007669"/>
    <property type="project" value="InterPro"/>
</dbReference>
<feature type="region of interest" description="Disordered" evidence="9">
    <location>
        <begin position="52"/>
        <end position="72"/>
    </location>
</feature>
<keyword evidence="4" id="KW-1133">Transmembrane helix</keyword>
<dbReference type="GO" id="GO:0098839">
    <property type="term" value="C:postsynaptic density membrane"/>
    <property type="evidence" value="ECO:0007669"/>
    <property type="project" value="TreeGrafter"/>
</dbReference>
<evidence type="ECO:0000256" key="2">
    <source>
        <dbReference type="ARBA" id="ARBA00022692"/>
    </source>
</evidence>
<dbReference type="PANTHER" id="PTHR11905:SF14">
    <property type="entry name" value="DISINTEGRIN AND METALLOPROTEINASE DOMAIN-CONTAINING PROTEIN 22"/>
    <property type="match status" value="1"/>
</dbReference>
<dbReference type="InterPro" id="IPR024079">
    <property type="entry name" value="MetalloPept_cat_dom_sf"/>
</dbReference>
<sequence length="255" mass="29015">MFFDGNHTYMIEPGGENTTSEEVHVHMIYQSPGLDPPEDFISAVHLAESPFQNPPLSSAAHRRKKRQISRNPRSVADETKYIELMVINDHLMYKKHRLSVGQTNNYAKSVVNMADLYFKEQLNTRIVLVAMETWAADNRFNINDDPMVTLREFMKYRRDFIKEKCDSVHLFSGNRFHSNWGGASYMGGVCSLTKGGGVNEYGKTEEMAITLAQSLGQNIGIFSDKKRILNGECKCEDKWSGCIMDDVGWKPSRVC</sequence>
<comment type="subcellular location">
    <subcellularLocation>
        <location evidence="1">Membrane</location>
        <topology evidence="1">Single-pass type I membrane protein</topology>
    </subcellularLocation>
</comment>
<keyword evidence="3" id="KW-0732">Signal</keyword>
<keyword evidence="12" id="KW-1185">Reference proteome</keyword>
<organism evidence="11 12">
    <name type="scientific">Cyprinus carpio carpio</name>
    <dbReference type="NCBI Taxonomy" id="630221"/>
    <lineage>
        <taxon>Eukaryota</taxon>
        <taxon>Metazoa</taxon>
        <taxon>Chordata</taxon>
        <taxon>Craniata</taxon>
        <taxon>Vertebrata</taxon>
        <taxon>Euteleostomi</taxon>
        <taxon>Actinopterygii</taxon>
        <taxon>Neopterygii</taxon>
        <taxon>Teleostei</taxon>
        <taxon>Ostariophysi</taxon>
        <taxon>Cypriniformes</taxon>
        <taxon>Cyprinidae</taxon>
        <taxon>Cyprininae</taxon>
        <taxon>Cyprinus</taxon>
    </lineage>
</organism>
<evidence type="ECO:0000256" key="8">
    <source>
        <dbReference type="PROSITE-ProRule" id="PRU00276"/>
    </source>
</evidence>
<reference evidence="11" key="2">
    <citation type="submission" date="2025-09" db="UniProtKB">
        <authorList>
            <consortium name="Ensembl"/>
        </authorList>
    </citation>
    <scope>IDENTIFICATION</scope>
</reference>
<comment type="caution">
    <text evidence="8">Lacks conserved residue(s) required for the propagation of feature annotation.</text>
</comment>
<evidence type="ECO:0000259" key="10">
    <source>
        <dbReference type="PROSITE" id="PS50215"/>
    </source>
</evidence>